<dbReference type="SUPFAM" id="SSF55550">
    <property type="entry name" value="SH2 domain"/>
    <property type="match status" value="1"/>
</dbReference>
<keyword evidence="2" id="KW-0734">Signal transduction inhibitor</keyword>
<dbReference type="SMART" id="SM00252">
    <property type="entry name" value="SH2"/>
    <property type="match status" value="1"/>
</dbReference>
<feature type="region of interest" description="Disordered" evidence="6">
    <location>
        <begin position="1"/>
        <end position="20"/>
    </location>
</feature>
<dbReference type="GO" id="GO:0046854">
    <property type="term" value="P:phosphatidylinositol phosphate biosynthetic process"/>
    <property type="evidence" value="ECO:0007669"/>
    <property type="project" value="TreeGrafter"/>
</dbReference>
<feature type="compositionally biased region" description="Polar residues" evidence="6">
    <location>
        <begin position="7"/>
        <end position="19"/>
    </location>
</feature>
<dbReference type="InterPro" id="IPR036036">
    <property type="entry name" value="SOCS_box-like_dom_sf"/>
</dbReference>
<organism evidence="7">
    <name type="scientific">Cyprideis torosa</name>
    <dbReference type="NCBI Taxonomy" id="163714"/>
    <lineage>
        <taxon>Eukaryota</taxon>
        <taxon>Metazoa</taxon>
        <taxon>Ecdysozoa</taxon>
        <taxon>Arthropoda</taxon>
        <taxon>Crustacea</taxon>
        <taxon>Oligostraca</taxon>
        <taxon>Ostracoda</taxon>
        <taxon>Podocopa</taxon>
        <taxon>Podocopida</taxon>
        <taxon>Cytherocopina</taxon>
        <taxon>Cytheroidea</taxon>
        <taxon>Cytherideidae</taxon>
        <taxon>Cyprideis</taxon>
    </lineage>
</organism>
<reference evidence="7" key="1">
    <citation type="submission" date="2020-11" db="EMBL/GenBank/DDBJ databases">
        <authorList>
            <person name="Tran Van P."/>
        </authorList>
    </citation>
    <scope>NUCLEOTIDE SEQUENCE</scope>
</reference>
<evidence type="ECO:0000313" key="7">
    <source>
        <dbReference type="EMBL" id="CAD7229089.1"/>
    </source>
</evidence>
<dbReference type="PROSITE" id="PS50225">
    <property type="entry name" value="SOCS"/>
    <property type="match status" value="1"/>
</dbReference>
<dbReference type="PROSITE" id="PS50001">
    <property type="entry name" value="SH2"/>
    <property type="match status" value="1"/>
</dbReference>
<dbReference type="GO" id="GO:0005942">
    <property type="term" value="C:phosphatidylinositol 3-kinase complex"/>
    <property type="evidence" value="ECO:0007669"/>
    <property type="project" value="TreeGrafter"/>
</dbReference>
<dbReference type="SMART" id="SM00253">
    <property type="entry name" value="SOCS"/>
    <property type="match status" value="1"/>
</dbReference>
<sequence>MAALSSCLPSSKSTEATDSQEVRRKTIATCIDEVKDRGWYWGPVSSSAAQRILESEPDGTFFLRDSSDKNYIFSLTFKLNGTAKHVRIEHVRGQFTFDSNSKFQAPTIVDFVEKSIRYSRDGRYLFFVRRIPGLGPLRVQLLRPLSRFKQVQSLQHLCRYTIMKCIHLGQVHELPLPIRLIEYLNTPYFYVEHVASLEEEEKQKQQTRRRLRTVETVEEEG</sequence>
<keyword evidence="5" id="KW-0175">Coiled coil</keyword>
<evidence type="ECO:0000256" key="3">
    <source>
        <dbReference type="ARBA" id="ARBA00022786"/>
    </source>
</evidence>
<dbReference type="Gene3D" id="3.30.505.10">
    <property type="entry name" value="SH2 domain"/>
    <property type="match status" value="1"/>
</dbReference>
<dbReference type="InterPro" id="IPR036860">
    <property type="entry name" value="SH2_dom_sf"/>
</dbReference>
<dbReference type="SMART" id="SM00969">
    <property type="entry name" value="SOCS_box"/>
    <property type="match status" value="1"/>
</dbReference>
<gene>
    <name evidence="7" type="ORF">CTOB1V02_LOCUS6962</name>
</gene>
<dbReference type="SUPFAM" id="SSF158235">
    <property type="entry name" value="SOCS box-like"/>
    <property type="match status" value="1"/>
</dbReference>
<dbReference type="InterPro" id="IPR001496">
    <property type="entry name" value="SOCS_box"/>
</dbReference>
<proteinExistence type="predicted"/>
<evidence type="ECO:0000256" key="1">
    <source>
        <dbReference type="ARBA" id="ARBA00022604"/>
    </source>
</evidence>
<evidence type="ECO:0000256" key="5">
    <source>
        <dbReference type="SAM" id="Coils"/>
    </source>
</evidence>
<feature type="coiled-coil region" evidence="5">
    <location>
        <begin position="190"/>
        <end position="217"/>
    </location>
</feature>
<protein>
    <submittedName>
        <fullName evidence="7">Uncharacterized protein</fullName>
    </submittedName>
</protein>
<dbReference type="GO" id="GO:0035556">
    <property type="term" value="P:intracellular signal transduction"/>
    <property type="evidence" value="ECO:0007669"/>
    <property type="project" value="InterPro"/>
</dbReference>
<dbReference type="InterPro" id="IPR000980">
    <property type="entry name" value="SH2"/>
</dbReference>
<dbReference type="PANTHER" id="PTHR10155:SF5">
    <property type="entry name" value="SUPPRESSOR OF CYTOKINE SIGNALING 7"/>
    <property type="match status" value="1"/>
</dbReference>
<accession>A0A7R8ZP94</accession>
<evidence type="ECO:0000256" key="4">
    <source>
        <dbReference type="ARBA" id="ARBA00022999"/>
    </source>
</evidence>
<dbReference type="AlphaFoldDB" id="A0A7R8ZP94"/>
<dbReference type="PANTHER" id="PTHR10155">
    <property type="entry name" value="PHOSPHATIDYLINOSITOL 3-KINASE REGULATORY SUBUNIT"/>
    <property type="match status" value="1"/>
</dbReference>
<keyword evidence="4" id="KW-0727">SH2 domain</keyword>
<evidence type="ECO:0000256" key="2">
    <source>
        <dbReference type="ARBA" id="ARBA00022700"/>
    </source>
</evidence>
<dbReference type="GO" id="GO:0009968">
    <property type="term" value="P:negative regulation of signal transduction"/>
    <property type="evidence" value="ECO:0007669"/>
    <property type="project" value="UniProtKB-KW"/>
</dbReference>
<dbReference type="Pfam" id="PF07525">
    <property type="entry name" value="SOCS_box"/>
    <property type="match status" value="1"/>
</dbReference>
<name>A0A7R8ZP94_9CRUS</name>
<keyword evidence="3" id="KW-0833">Ubl conjugation pathway</keyword>
<dbReference type="EMBL" id="OB661863">
    <property type="protein sequence ID" value="CAD7229089.1"/>
    <property type="molecule type" value="Genomic_DNA"/>
</dbReference>
<keyword evidence="1" id="KW-0341">Growth regulation</keyword>
<evidence type="ECO:0000256" key="6">
    <source>
        <dbReference type="SAM" id="MobiDB-lite"/>
    </source>
</evidence>
<dbReference type="Pfam" id="PF00017">
    <property type="entry name" value="SH2"/>
    <property type="match status" value="1"/>
</dbReference>
<dbReference type="OrthoDB" id="6426624at2759"/>
<dbReference type="FunFam" id="1.10.750.20:FF:000001">
    <property type="entry name" value="Ankyrin repeat and SOCS box containing 1"/>
    <property type="match status" value="1"/>
</dbReference>
<dbReference type="GO" id="GO:0046935">
    <property type="term" value="F:1-phosphatidylinositol-3-kinase regulator activity"/>
    <property type="evidence" value="ECO:0007669"/>
    <property type="project" value="TreeGrafter"/>
</dbReference>